<evidence type="ECO:0000256" key="3">
    <source>
        <dbReference type="SAM" id="MobiDB-lite"/>
    </source>
</evidence>
<sequence length="116" mass="13493">MWRLMANADEKVMMTYQMPSRDIQRVLREDKERLRQMQKSQPHFTSEQRRELVEEHPWMRRGGLPVAVNVKECVYCEDTVAAPIEENLSHMEMSGLSGEGQNAQRQSEKPQTDSGS</sequence>
<dbReference type="Pfam" id="PF12114">
    <property type="entry name" value="Period_C"/>
    <property type="match status" value="1"/>
</dbReference>
<dbReference type="GO" id="GO:0005634">
    <property type="term" value="C:nucleus"/>
    <property type="evidence" value="ECO:0007669"/>
    <property type="project" value="UniProtKB-SubCell"/>
</dbReference>
<dbReference type="GO" id="GO:0032922">
    <property type="term" value="P:circadian regulation of gene expression"/>
    <property type="evidence" value="ECO:0007669"/>
    <property type="project" value="TreeGrafter"/>
</dbReference>
<comment type="caution">
    <text evidence="5">The sequence shown here is derived from an EMBL/GenBank/DDBJ whole genome shotgun (WGS) entry which is preliminary data.</text>
</comment>
<accession>A0A4Z2FRU1</accession>
<protein>
    <submittedName>
        <fullName evidence="5">Period circadian 2</fullName>
    </submittedName>
</protein>
<dbReference type="InterPro" id="IPR022728">
    <property type="entry name" value="Period_circadian-like_C"/>
</dbReference>
<feature type="compositionally biased region" description="Basic and acidic residues" evidence="3">
    <location>
        <begin position="106"/>
        <end position="116"/>
    </location>
</feature>
<dbReference type="PANTHER" id="PTHR11269:SF9">
    <property type="entry name" value="PERIOD CIRCADIAN PROTEIN HOMOLOG 2"/>
    <property type="match status" value="1"/>
</dbReference>
<dbReference type="PANTHER" id="PTHR11269">
    <property type="entry name" value="PERIOD CIRCADIAN PROTEIN"/>
    <property type="match status" value="1"/>
</dbReference>
<dbReference type="GO" id="GO:0005737">
    <property type="term" value="C:cytoplasm"/>
    <property type="evidence" value="ECO:0007669"/>
    <property type="project" value="TreeGrafter"/>
</dbReference>
<dbReference type="AlphaFoldDB" id="A0A4Z2FRU1"/>
<organism evidence="5 6">
    <name type="scientific">Liparis tanakae</name>
    <name type="common">Tanaka's snailfish</name>
    <dbReference type="NCBI Taxonomy" id="230148"/>
    <lineage>
        <taxon>Eukaryota</taxon>
        <taxon>Metazoa</taxon>
        <taxon>Chordata</taxon>
        <taxon>Craniata</taxon>
        <taxon>Vertebrata</taxon>
        <taxon>Euteleostomi</taxon>
        <taxon>Actinopterygii</taxon>
        <taxon>Neopterygii</taxon>
        <taxon>Teleostei</taxon>
        <taxon>Neoteleostei</taxon>
        <taxon>Acanthomorphata</taxon>
        <taxon>Eupercaria</taxon>
        <taxon>Perciformes</taxon>
        <taxon>Cottioidei</taxon>
        <taxon>Cottales</taxon>
        <taxon>Liparidae</taxon>
        <taxon>Liparis</taxon>
    </lineage>
</organism>
<dbReference type="GO" id="GO:0000122">
    <property type="term" value="P:negative regulation of transcription by RNA polymerase II"/>
    <property type="evidence" value="ECO:0007669"/>
    <property type="project" value="TreeGrafter"/>
</dbReference>
<name>A0A4Z2FRU1_9TELE</name>
<comment type="subcellular location">
    <subcellularLocation>
        <location evidence="1">Nucleus</location>
    </subcellularLocation>
</comment>
<keyword evidence="6" id="KW-1185">Reference proteome</keyword>
<dbReference type="Proteomes" id="UP000314294">
    <property type="component" value="Unassembled WGS sequence"/>
</dbReference>
<feature type="domain" description="Period circadian-like C-terminal" evidence="4">
    <location>
        <begin position="1"/>
        <end position="73"/>
    </location>
</feature>
<evidence type="ECO:0000313" key="5">
    <source>
        <dbReference type="EMBL" id="TNN43570.1"/>
    </source>
</evidence>
<evidence type="ECO:0000313" key="6">
    <source>
        <dbReference type="Proteomes" id="UP000314294"/>
    </source>
</evidence>
<dbReference type="GO" id="GO:0000976">
    <property type="term" value="F:transcription cis-regulatory region binding"/>
    <property type="evidence" value="ECO:0007669"/>
    <property type="project" value="TreeGrafter"/>
</dbReference>
<dbReference type="OrthoDB" id="8961902at2759"/>
<feature type="region of interest" description="Disordered" evidence="3">
    <location>
        <begin position="88"/>
        <end position="116"/>
    </location>
</feature>
<keyword evidence="2" id="KW-0539">Nucleus</keyword>
<evidence type="ECO:0000259" key="4">
    <source>
        <dbReference type="Pfam" id="PF12114"/>
    </source>
</evidence>
<evidence type="ECO:0000256" key="1">
    <source>
        <dbReference type="ARBA" id="ARBA00004123"/>
    </source>
</evidence>
<dbReference type="EMBL" id="SRLO01000958">
    <property type="protein sequence ID" value="TNN43570.1"/>
    <property type="molecule type" value="Genomic_DNA"/>
</dbReference>
<dbReference type="GO" id="GO:0043153">
    <property type="term" value="P:entrainment of circadian clock by photoperiod"/>
    <property type="evidence" value="ECO:0007669"/>
    <property type="project" value="TreeGrafter"/>
</dbReference>
<gene>
    <name evidence="5" type="primary">Per2</name>
    <name evidence="5" type="ORF">EYF80_046233</name>
</gene>
<reference evidence="5 6" key="1">
    <citation type="submission" date="2019-03" db="EMBL/GenBank/DDBJ databases">
        <title>First draft genome of Liparis tanakae, snailfish: a comprehensive survey of snailfish specific genes.</title>
        <authorList>
            <person name="Kim W."/>
            <person name="Song I."/>
            <person name="Jeong J.-H."/>
            <person name="Kim D."/>
            <person name="Kim S."/>
            <person name="Ryu S."/>
            <person name="Song J.Y."/>
            <person name="Lee S.K."/>
        </authorList>
    </citation>
    <scope>NUCLEOTIDE SEQUENCE [LARGE SCALE GENOMIC DNA]</scope>
    <source>
        <tissue evidence="5">Muscle</tissue>
    </source>
</reference>
<dbReference type="GO" id="GO:0001222">
    <property type="term" value="F:transcription corepressor binding"/>
    <property type="evidence" value="ECO:0007669"/>
    <property type="project" value="TreeGrafter"/>
</dbReference>
<dbReference type="InterPro" id="IPR050760">
    <property type="entry name" value="Period_circadian_regulator"/>
</dbReference>
<proteinExistence type="predicted"/>
<evidence type="ECO:0000256" key="2">
    <source>
        <dbReference type="ARBA" id="ARBA00023242"/>
    </source>
</evidence>